<reference evidence="2 3" key="1">
    <citation type="journal article" date="2019" name="Appl. Environ. Microbiol.">
        <title>Genetic determinants of hydroxycinnamic acid metabolism in heterofermentative lactobacilli.</title>
        <authorList>
            <person name="Gaur G."/>
            <person name="Oh J.H."/>
            <person name="Filannino P."/>
            <person name="Gobbetti M."/>
            <person name="van Pijkeren J.P."/>
            <person name="Ganzle M.G."/>
        </authorList>
    </citation>
    <scope>NUCLEOTIDE SEQUENCE [LARGE SCALE GENOMIC DNA]</scope>
    <source>
        <strain evidence="2 3">C5</strain>
    </source>
</reference>
<dbReference type="OrthoDB" id="2314354at2"/>
<keyword evidence="1" id="KW-1133">Transmembrane helix</keyword>
<keyword evidence="1" id="KW-0472">Membrane</keyword>
<dbReference type="RefSeq" id="WP_161002922.1">
    <property type="nucleotide sequence ID" value="NZ_WEZQ01000002.1"/>
</dbReference>
<gene>
    <name evidence="2" type="ORF">GB993_02250</name>
</gene>
<protein>
    <submittedName>
        <fullName evidence="2">DUF2178 domain-containing protein</fullName>
    </submittedName>
</protein>
<name>A0A6N9I0R3_9LACO</name>
<evidence type="ECO:0000313" key="3">
    <source>
        <dbReference type="Proteomes" id="UP000449209"/>
    </source>
</evidence>
<accession>A0A6N9I0R3</accession>
<proteinExistence type="predicted"/>
<feature type="transmembrane region" description="Helical" evidence="1">
    <location>
        <begin position="95"/>
        <end position="112"/>
    </location>
</feature>
<dbReference type="EMBL" id="WEZQ01000002">
    <property type="protein sequence ID" value="MYV16344.1"/>
    <property type="molecule type" value="Genomic_DNA"/>
</dbReference>
<sequence>MQIKSLSDIPDALFWPLKQWAEQSNLNFNILVGTGTLLLIFLMIAGYFMMRKIGKIQDERTATIYLAAASIMLSTNLICDIIFPSDYLINQFRMIKYIVMMLSGLIYLVVTYRKEMR</sequence>
<evidence type="ECO:0000313" key="2">
    <source>
        <dbReference type="EMBL" id="MYV16344.1"/>
    </source>
</evidence>
<dbReference type="AlphaFoldDB" id="A0A6N9I0R3"/>
<dbReference type="Proteomes" id="UP000449209">
    <property type="component" value="Unassembled WGS sequence"/>
</dbReference>
<evidence type="ECO:0000256" key="1">
    <source>
        <dbReference type="SAM" id="Phobius"/>
    </source>
</evidence>
<feature type="transmembrane region" description="Helical" evidence="1">
    <location>
        <begin position="28"/>
        <end position="50"/>
    </location>
</feature>
<keyword evidence="1" id="KW-0812">Transmembrane</keyword>
<comment type="caution">
    <text evidence="2">The sequence shown here is derived from an EMBL/GenBank/DDBJ whole genome shotgun (WGS) entry which is preliminary data.</text>
</comment>
<organism evidence="2 3">
    <name type="scientific">Furfurilactobacillus milii</name>
    <dbReference type="NCBI Taxonomy" id="2888272"/>
    <lineage>
        <taxon>Bacteria</taxon>
        <taxon>Bacillati</taxon>
        <taxon>Bacillota</taxon>
        <taxon>Bacilli</taxon>
        <taxon>Lactobacillales</taxon>
        <taxon>Lactobacillaceae</taxon>
        <taxon>Furfurilactobacillus</taxon>
    </lineage>
</organism>
<feature type="transmembrane region" description="Helical" evidence="1">
    <location>
        <begin position="62"/>
        <end position="83"/>
    </location>
</feature>